<name>A0A4R1XTQ0_ACICA</name>
<feature type="binding site" evidence="8">
    <location>
        <position position="142"/>
    </location>
    <ligand>
        <name>Zn(2+)</name>
        <dbReference type="ChEBI" id="CHEBI:29105"/>
        <label>1</label>
        <note>catalytic</note>
    </ligand>
</feature>
<protein>
    <recommendedName>
        <fullName evidence="8">Ribonuclease Z</fullName>
        <shortName evidence="8">RNase Z</shortName>
        <ecNumber evidence="8">3.1.26.11</ecNumber>
    </recommendedName>
    <alternativeName>
        <fullName evidence="8">tRNA 3 endonuclease</fullName>
    </alternativeName>
    <alternativeName>
        <fullName evidence="8">tRNase Z</fullName>
    </alternativeName>
</protein>
<dbReference type="HAMAP" id="MF_01818">
    <property type="entry name" value="RNase_Z_BN"/>
    <property type="match status" value="1"/>
</dbReference>
<dbReference type="InterPro" id="IPR013471">
    <property type="entry name" value="RNase_Z/BN"/>
</dbReference>
<evidence type="ECO:0000256" key="2">
    <source>
        <dbReference type="ARBA" id="ARBA00022694"/>
    </source>
</evidence>
<evidence type="ECO:0000256" key="1">
    <source>
        <dbReference type="ARBA" id="ARBA00011738"/>
    </source>
</evidence>
<evidence type="ECO:0000256" key="4">
    <source>
        <dbReference type="ARBA" id="ARBA00022723"/>
    </source>
</evidence>
<dbReference type="Proteomes" id="UP000294963">
    <property type="component" value="Unassembled WGS sequence"/>
</dbReference>
<feature type="binding site" evidence="8">
    <location>
        <position position="212"/>
    </location>
    <ligand>
        <name>Zn(2+)</name>
        <dbReference type="ChEBI" id="CHEBI:29105"/>
        <label>1</label>
        <note>catalytic</note>
    </ligand>
</feature>
<feature type="binding site" evidence="8">
    <location>
        <position position="68"/>
    </location>
    <ligand>
        <name>Zn(2+)</name>
        <dbReference type="ChEBI" id="CHEBI:29105"/>
        <label>2</label>
        <note>catalytic</note>
    </ligand>
</feature>
<dbReference type="EC" id="3.1.26.11" evidence="8"/>
<dbReference type="PANTHER" id="PTHR46018:SF2">
    <property type="entry name" value="ZINC PHOSPHODIESTERASE ELAC PROTEIN 1"/>
    <property type="match status" value="1"/>
</dbReference>
<keyword evidence="7 8" id="KW-0862">Zinc</keyword>
<keyword evidence="10" id="KW-1185">Reference proteome</keyword>
<comment type="function">
    <text evidence="8">Zinc phosphodiesterase, which displays some tRNA 3'-processing endonuclease activity. Probably involved in tRNA maturation, by removing a 3'-trailer from precursor tRNA.</text>
</comment>
<dbReference type="CDD" id="cd07717">
    <property type="entry name" value="RNaseZ_ZiPD-like_MBL-fold"/>
    <property type="match status" value="1"/>
</dbReference>
<dbReference type="InterPro" id="IPR036866">
    <property type="entry name" value="RibonucZ/Hydroxyglut_hydro"/>
</dbReference>
<evidence type="ECO:0000256" key="7">
    <source>
        <dbReference type="ARBA" id="ARBA00022833"/>
    </source>
</evidence>
<feature type="binding site" evidence="8">
    <location>
        <position position="212"/>
    </location>
    <ligand>
        <name>Zn(2+)</name>
        <dbReference type="ChEBI" id="CHEBI:29105"/>
        <label>2</label>
        <note>catalytic</note>
    </ligand>
</feature>
<organism evidence="9 10">
    <name type="scientific">Acinetobacter calcoaceticus</name>
    <dbReference type="NCBI Taxonomy" id="471"/>
    <lineage>
        <taxon>Bacteria</taxon>
        <taxon>Pseudomonadati</taxon>
        <taxon>Pseudomonadota</taxon>
        <taxon>Gammaproteobacteria</taxon>
        <taxon>Moraxellales</taxon>
        <taxon>Moraxellaceae</taxon>
        <taxon>Acinetobacter</taxon>
        <taxon>Acinetobacter calcoaceticus/baumannii complex</taxon>
    </lineage>
</organism>
<keyword evidence="4 8" id="KW-0479">Metal-binding</keyword>
<dbReference type="GO" id="GO:0042781">
    <property type="term" value="F:3'-tRNA processing endoribonuclease activity"/>
    <property type="evidence" value="ECO:0007669"/>
    <property type="project" value="UniProtKB-UniRule"/>
</dbReference>
<reference evidence="9 10" key="1">
    <citation type="submission" date="2019-03" db="EMBL/GenBank/DDBJ databases">
        <title>Genomic analyses of the natural microbiome of Caenorhabditis elegans.</title>
        <authorList>
            <person name="Samuel B."/>
        </authorList>
    </citation>
    <scope>NUCLEOTIDE SEQUENCE [LARGE SCALE GENOMIC DNA]</scope>
    <source>
        <strain evidence="9 10">JUb89</strain>
    </source>
</reference>
<evidence type="ECO:0000256" key="3">
    <source>
        <dbReference type="ARBA" id="ARBA00022722"/>
    </source>
</evidence>
<comment type="subunit">
    <text evidence="1 8">Homodimer.</text>
</comment>
<evidence type="ECO:0000313" key="9">
    <source>
        <dbReference type="EMBL" id="TCM66622.1"/>
    </source>
</evidence>
<evidence type="ECO:0000256" key="5">
    <source>
        <dbReference type="ARBA" id="ARBA00022759"/>
    </source>
</evidence>
<feature type="binding site" evidence="8">
    <location>
        <position position="67"/>
    </location>
    <ligand>
        <name>Zn(2+)</name>
        <dbReference type="ChEBI" id="CHEBI:29105"/>
        <label>2</label>
        <note>catalytic</note>
    </ligand>
</feature>
<feature type="binding site" evidence="8">
    <location>
        <position position="65"/>
    </location>
    <ligand>
        <name>Zn(2+)</name>
        <dbReference type="ChEBI" id="CHEBI:29105"/>
        <label>1</label>
        <note>catalytic</note>
    </ligand>
</feature>
<dbReference type="EMBL" id="SLVJ01000012">
    <property type="protein sequence ID" value="TCM66622.1"/>
    <property type="molecule type" value="Genomic_DNA"/>
</dbReference>
<evidence type="ECO:0000313" key="10">
    <source>
        <dbReference type="Proteomes" id="UP000294963"/>
    </source>
</evidence>
<keyword evidence="5 8" id="KW-0255">Endonuclease</keyword>
<feature type="binding site" evidence="8">
    <location>
        <position position="63"/>
    </location>
    <ligand>
        <name>Zn(2+)</name>
        <dbReference type="ChEBI" id="CHEBI:29105"/>
        <label>1</label>
        <note>catalytic</note>
    </ligand>
</feature>
<sequence>MLDLTFLGTSSGVPTLYRNVSALAVKDSHSKDWVLIDAGEGTQHRIQQAKLSLQQLQVICITHVHGDHCYGLIGLLASAGMSGRRQALTLIAPIEIQTWLEATMRLTDLYLPYPIEFIDVCTLADGHAVNSRLHIQPHELHHRVPSYAFSISATQHHSKLNTAALTQIGLPAGKLWGQLQHGQAVEWQGQTLDPKDFVQLSSQTVRVLVAGDNDQPQLLASACIDAALLVHESTYDQLSLDKVGPTPMHSSAQIVAQFAQQQHMPHLILTHFSPRHHNTEGMQRLADEVRQHYQGSFYLADDFDQYHLDAEGMLTQVFSRMLTEG</sequence>
<dbReference type="GO" id="GO:0008270">
    <property type="term" value="F:zinc ion binding"/>
    <property type="evidence" value="ECO:0007669"/>
    <property type="project" value="UniProtKB-UniRule"/>
</dbReference>
<accession>A0A4R1XTQ0</accession>
<gene>
    <name evidence="8" type="primary">rnz</name>
    <name evidence="9" type="ORF">EC844_11265</name>
</gene>
<keyword evidence="3 8" id="KW-0540">Nuclease</keyword>
<proteinExistence type="inferred from homology"/>
<keyword evidence="6 8" id="KW-0378">Hydrolase</keyword>
<dbReference type="SUPFAM" id="SSF56281">
    <property type="entry name" value="Metallo-hydrolase/oxidoreductase"/>
    <property type="match status" value="1"/>
</dbReference>
<comment type="similarity">
    <text evidence="8">Belongs to the RNase Z family.</text>
</comment>
<feature type="binding site" evidence="8">
    <location>
        <position position="271"/>
    </location>
    <ligand>
        <name>Zn(2+)</name>
        <dbReference type="ChEBI" id="CHEBI:29105"/>
        <label>2</label>
        <note>catalytic</note>
    </ligand>
</feature>
<dbReference type="AlphaFoldDB" id="A0A4R1XTQ0"/>
<evidence type="ECO:0000256" key="8">
    <source>
        <dbReference type="HAMAP-Rule" id="MF_01818"/>
    </source>
</evidence>
<evidence type="ECO:0000256" key="6">
    <source>
        <dbReference type="ARBA" id="ARBA00022801"/>
    </source>
</evidence>
<comment type="catalytic activity">
    <reaction evidence="8">
        <text>Endonucleolytic cleavage of RNA, removing extra 3' nucleotides from tRNA precursor, generating 3' termini of tRNAs. A 3'-hydroxy group is left at the tRNA terminus and a 5'-phosphoryl group is left at the trailer molecule.</text>
        <dbReference type="EC" id="3.1.26.11"/>
    </reaction>
</comment>
<dbReference type="PANTHER" id="PTHR46018">
    <property type="entry name" value="ZINC PHOSPHODIESTERASE ELAC PROTEIN 1"/>
    <property type="match status" value="1"/>
</dbReference>
<feature type="active site" description="Proton acceptor" evidence="8">
    <location>
        <position position="67"/>
    </location>
</feature>
<comment type="cofactor">
    <cofactor evidence="8">
        <name>Zn(2+)</name>
        <dbReference type="ChEBI" id="CHEBI:29105"/>
    </cofactor>
    <text evidence="8">Binds 2 Zn(2+) ions.</text>
</comment>
<dbReference type="OrthoDB" id="9803916at2"/>
<dbReference type="Gene3D" id="3.60.15.10">
    <property type="entry name" value="Ribonuclease Z/Hydroxyacylglutathione hydrolase-like"/>
    <property type="match status" value="1"/>
</dbReference>
<dbReference type="Pfam" id="PF23023">
    <property type="entry name" value="Anti-Pycsar_Apyc1"/>
    <property type="match status" value="1"/>
</dbReference>
<keyword evidence="2 8" id="KW-0819">tRNA processing</keyword>
<comment type="caution">
    <text evidence="9">The sequence shown here is derived from an EMBL/GenBank/DDBJ whole genome shotgun (WGS) entry which is preliminary data.</text>
</comment>